<name>M7XCC6_9BACT</name>
<dbReference type="AlphaFoldDB" id="M7XCC6"/>
<reference evidence="1" key="1">
    <citation type="submission" date="2013-01" db="EMBL/GenBank/DDBJ databases">
        <title>Genome assembly of Mariniradius saccharolyticus AK6.</title>
        <authorList>
            <person name="Vaidya B."/>
            <person name="Khatri I."/>
            <person name="Tanuku N.R.S."/>
            <person name="Subramanian S."/>
            <person name="Pinnaka A."/>
        </authorList>
    </citation>
    <scope>NUCLEOTIDE SEQUENCE [LARGE SCALE GENOMIC DNA]</scope>
    <source>
        <strain evidence="1">AK6</strain>
    </source>
</reference>
<protein>
    <submittedName>
        <fullName evidence="1">Uncharacterized protein</fullName>
    </submittedName>
</protein>
<organism evidence="1 2">
    <name type="scientific">Mariniradius saccharolyticus AK6</name>
    <dbReference type="NCBI Taxonomy" id="1239962"/>
    <lineage>
        <taxon>Bacteria</taxon>
        <taxon>Pseudomonadati</taxon>
        <taxon>Bacteroidota</taxon>
        <taxon>Cytophagia</taxon>
        <taxon>Cytophagales</taxon>
        <taxon>Cyclobacteriaceae</taxon>
        <taxon>Mariniradius</taxon>
    </lineage>
</organism>
<sequence length="44" mass="5327">MVIREWLFCCWLTWRTAKAYSKFIQFSNFQPSTFPIIHFQILGA</sequence>
<evidence type="ECO:0000313" key="1">
    <source>
        <dbReference type="EMBL" id="EMS35080.1"/>
    </source>
</evidence>
<keyword evidence="2" id="KW-1185">Reference proteome</keyword>
<dbReference type="STRING" id="1239962.C943_02973"/>
<dbReference type="Proteomes" id="UP000010953">
    <property type="component" value="Unassembled WGS sequence"/>
</dbReference>
<evidence type="ECO:0000313" key="2">
    <source>
        <dbReference type="Proteomes" id="UP000010953"/>
    </source>
</evidence>
<comment type="caution">
    <text evidence="1">The sequence shown here is derived from an EMBL/GenBank/DDBJ whole genome shotgun (WGS) entry which is preliminary data.</text>
</comment>
<gene>
    <name evidence="1" type="ORF">C943_02973</name>
</gene>
<dbReference type="InParanoid" id="M7XCC6"/>
<accession>M7XCC6</accession>
<dbReference type="EMBL" id="AMZY02000003">
    <property type="protein sequence ID" value="EMS35080.1"/>
    <property type="molecule type" value="Genomic_DNA"/>
</dbReference>
<proteinExistence type="predicted"/>